<feature type="domain" description="Outer membrane channel protein CpnT-like N-terminal" evidence="2">
    <location>
        <begin position="15"/>
        <end position="146"/>
    </location>
</feature>
<feature type="compositionally biased region" description="Basic and acidic residues" evidence="1">
    <location>
        <begin position="340"/>
        <end position="350"/>
    </location>
</feature>
<protein>
    <recommendedName>
        <fullName evidence="2">Outer membrane channel protein CpnT-like N-terminal domain-containing protein</fullName>
    </recommendedName>
</protein>
<feature type="compositionally biased region" description="Basic and acidic residues" evidence="1">
    <location>
        <begin position="260"/>
        <end position="273"/>
    </location>
</feature>
<feature type="region of interest" description="Disordered" evidence="1">
    <location>
        <begin position="307"/>
        <end position="571"/>
    </location>
</feature>
<organism evidence="3 4">
    <name type="scientific">Nocardia niwae</name>
    <dbReference type="NCBI Taxonomy" id="626084"/>
    <lineage>
        <taxon>Bacteria</taxon>
        <taxon>Bacillati</taxon>
        <taxon>Actinomycetota</taxon>
        <taxon>Actinomycetes</taxon>
        <taxon>Mycobacteriales</taxon>
        <taxon>Nocardiaceae</taxon>
        <taxon>Nocardia</taxon>
    </lineage>
</organism>
<comment type="caution">
    <text evidence="3">The sequence shown here is derived from an EMBL/GenBank/DDBJ whole genome shotgun (WGS) entry which is preliminary data.</text>
</comment>
<dbReference type="Proteomes" id="UP001550535">
    <property type="component" value="Unassembled WGS sequence"/>
</dbReference>
<evidence type="ECO:0000313" key="3">
    <source>
        <dbReference type="EMBL" id="MEU2122905.1"/>
    </source>
</evidence>
<reference evidence="3 4" key="1">
    <citation type="submission" date="2024-06" db="EMBL/GenBank/DDBJ databases">
        <title>The Natural Products Discovery Center: Release of the First 8490 Sequenced Strains for Exploring Actinobacteria Biosynthetic Diversity.</title>
        <authorList>
            <person name="Kalkreuter E."/>
            <person name="Kautsar S.A."/>
            <person name="Yang D."/>
            <person name="Bader C.D."/>
            <person name="Teijaro C.N."/>
            <person name="Fluegel L."/>
            <person name="Davis C.M."/>
            <person name="Simpson J.R."/>
            <person name="Lauterbach L."/>
            <person name="Steele A.D."/>
            <person name="Gui C."/>
            <person name="Meng S."/>
            <person name="Li G."/>
            <person name="Viehrig K."/>
            <person name="Ye F."/>
            <person name="Su P."/>
            <person name="Kiefer A.F."/>
            <person name="Nichols A."/>
            <person name="Cepeda A.J."/>
            <person name="Yan W."/>
            <person name="Fan B."/>
            <person name="Jiang Y."/>
            <person name="Adhikari A."/>
            <person name="Zheng C.-J."/>
            <person name="Schuster L."/>
            <person name="Cowan T.M."/>
            <person name="Smanski M.J."/>
            <person name="Chevrette M.G."/>
            <person name="De Carvalho L.P.S."/>
            <person name="Shen B."/>
        </authorList>
    </citation>
    <scope>NUCLEOTIDE SEQUENCE [LARGE SCALE GENOMIC DNA]</scope>
    <source>
        <strain evidence="3 4">NPDC019434</strain>
    </source>
</reference>
<evidence type="ECO:0000313" key="4">
    <source>
        <dbReference type="Proteomes" id="UP001550535"/>
    </source>
</evidence>
<dbReference type="RefSeq" id="WP_357991510.1">
    <property type="nucleotide sequence ID" value="NZ_JBEYBR010000030.1"/>
</dbReference>
<proteinExistence type="predicted"/>
<keyword evidence="4" id="KW-1185">Reference proteome</keyword>
<sequence>MAINIPSEVALFLNICGIPYPDINEDDVRALAGHVRTFAAQVRDTHDSATGVIDQMGAFYSGESYQQLVATWAGMSAAHMQQLDSACKIVGQALDAAATVITVVKVAVLAELAALAAAYTSMMLTPPLAPSAPLVAAAARKLCEEMAQYLIGYIVAEVIGKAIEPLEKAIDDMVKGIVYDATRDALDIPSSSRPAPLRIDPDAVQHFAKVLDDHADDIMRHAATFADNVSTLDFTTSTPFEDAAQHPATDPSAPRGPSATEREVPFQRGEQPKSRFGPNASAAGIGLEGPGIDARVPVALRDTPNAVGAAERAADRNGSEGGTGTPVPTGERSSPPAGSEGRESAWESGKRTAAPEVAPNGVDLSAADRPAGIERPSATSTHAGADAVHDAAPEVAARTPGDSDARPSGRASEAAGLADPVPAGRTPAAAGPVLGDSPGVPPAARQSPGAAATPWGRAVPQPRMSAPTAPKSERPAKATPKVGGPTVTPWTKTRRNRDVPAVVHAPSTRPPLRLVREKGSEANSADLADATPVPPRVTAPASSTGPGEVTPAPPRVTAPASDHAESPPTRG</sequence>
<dbReference type="Gene3D" id="1.10.287.1060">
    <property type="entry name" value="ESAT-6-like"/>
    <property type="match status" value="1"/>
</dbReference>
<accession>A0ABV2XAM3</accession>
<evidence type="ECO:0000256" key="1">
    <source>
        <dbReference type="SAM" id="MobiDB-lite"/>
    </source>
</evidence>
<dbReference type="InterPro" id="IPR057746">
    <property type="entry name" value="CpnT-like_N"/>
</dbReference>
<feature type="region of interest" description="Disordered" evidence="1">
    <location>
        <begin position="241"/>
        <end position="291"/>
    </location>
</feature>
<evidence type="ECO:0000259" key="2">
    <source>
        <dbReference type="Pfam" id="PF25547"/>
    </source>
</evidence>
<dbReference type="EMBL" id="JBEYBR010000030">
    <property type="protein sequence ID" value="MEU2122905.1"/>
    <property type="molecule type" value="Genomic_DNA"/>
</dbReference>
<dbReference type="Pfam" id="PF25547">
    <property type="entry name" value="WXG100_2"/>
    <property type="match status" value="1"/>
</dbReference>
<gene>
    <name evidence="3" type="ORF">ABZ507_13900</name>
</gene>
<name>A0ABV2XAM3_9NOCA</name>